<dbReference type="PRINTS" id="PR00081">
    <property type="entry name" value="GDHRDH"/>
</dbReference>
<dbReference type="SUPFAM" id="SSF51735">
    <property type="entry name" value="NAD(P)-binding Rossmann-fold domains"/>
    <property type="match status" value="1"/>
</dbReference>
<evidence type="ECO:0000256" key="2">
    <source>
        <dbReference type="RuleBase" id="RU000363"/>
    </source>
</evidence>
<dbReference type="PANTHER" id="PTHR43313">
    <property type="entry name" value="SHORT-CHAIN DEHYDROGENASE/REDUCTASE FAMILY 9C"/>
    <property type="match status" value="1"/>
</dbReference>
<evidence type="ECO:0000313" key="4">
    <source>
        <dbReference type="Proteomes" id="UP000000305"/>
    </source>
</evidence>
<dbReference type="GO" id="GO:0008202">
    <property type="term" value="P:steroid metabolic process"/>
    <property type="evidence" value="ECO:0000318"/>
    <property type="project" value="GO_Central"/>
</dbReference>
<sequence length="222" mass="24628">DRAVLITGCDSGFGHLLAERLHAMKFTVFACCLTSETSDVAVGLRKIGSRTRRIHVIQMDVTSQKDVDRARKIVEDRLPKKGLWGIVNNAGCYRLGFLEWLPLETYESLSSVNVCGVIRVTKAFLPLICRSRGRIVNVSSILGRVASGPFLGAYSISKFAMEAFSDILRLEVNPLKVKVILIEPGNFMSAVNVIAGKESLNARTHQMWDQLPESVKQDYGEE</sequence>
<evidence type="ECO:0000256" key="1">
    <source>
        <dbReference type="ARBA" id="ARBA00023002"/>
    </source>
</evidence>
<protein>
    <submittedName>
        <fullName evidence="3">Uncharacterized protein</fullName>
    </submittedName>
</protein>
<proteinExistence type="inferred from homology"/>
<organism evidence="3 4">
    <name type="scientific">Daphnia pulex</name>
    <name type="common">Water flea</name>
    <dbReference type="NCBI Taxonomy" id="6669"/>
    <lineage>
        <taxon>Eukaryota</taxon>
        <taxon>Metazoa</taxon>
        <taxon>Ecdysozoa</taxon>
        <taxon>Arthropoda</taxon>
        <taxon>Crustacea</taxon>
        <taxon>Branchiopoda</taxon>
        <taxon>Diplostraca</taxon>
        <taxon>Cladocera</taxon>
        <taxon>Anomopoda</taxon>
        <taxon>Daphniidae</taxon>
        <taxon>Daphnia</taxon>
    </lineage>
</organism>
<feature type="non-terminal residue" evidence="3">
    <location>
        <position position="1"/>
    </location>
</feature>
<dbReference type="InterPro" id="IPR002347">
    <property type="entry name" value="SDR_fam"/>
</dbReference>
<keyword evidence="4" id="KW-1185">Reference proteome</keyword>
<dbReference type="AlphaFoldDB" id="E9G3W8"/>
<gene>
    <name evidence="3" type="ORF">DAPPUDRAFT_25761</name>
</gene>
<evidence type="ECO:0000313" key="3">
    <source>
        <dbReference type="EMBL" id="EFX85843.1"/>
    </source>
</evidence>
<reference evidence="3 4" key="1">
    <citation type="journal article" date="2011" name="Science">
        <title>The ecoresponsive genome of Daphnia pulex.</title>
        <authorList>
            <person name="Colbourne J.K."/>
            <person name="Pfrender M.E."/>
            <person name="Gilbert D."/>
            <person name="Thomas W.K."/>
            <person name="Tucker A."/>
            <person name="Oakley T.H."/>
            <person name="Tokishita S."/>
            <person name="Aerts A."/>
            <person name="Arnold G.J."/>
            <person name="Basu M.K."/>
            <person name="Bauer D.J."/>
            <person name="Caceres C.E."/>
            <person name="Carmel L."/>
            <person name="Casola C."/>
            <person name="Choi J.H."/>
            <person name="Detter J.C."/>
            <person name="Dong Q."/>
            <person name="Dusheyko S."/>
            <person name="Eads B.D."/>
            <person name="Frohlich T."/>
            <person name="Geiler-Samerotte K.A."/>
            <person name="Gerlach D."/>
            <person name="Hatcher P."/>
            <person name="Jogdeo S."/>
            <person name="Krijgsveld J."/>
            <person name="Kriventseva E.V."/>
            <person name="Kultz D."/>
            <person name="Laforsch C."/>
            <person name="Lindquist E."/>
            <person name="Lopez J."/>
            <person name="Manak J.R."/>
            <person name="Muller J."/>
            <person name="Pangilinan J."/>
            <person name="Patwardhan R.P."/>
            <person name="Pitluck S."/>
            <person name="Pritham E.J."/>
            <person name="Rechtsteiner A."/>
            <person name="Rho M."/>
            <person name="Rogozin I.B."/>
            <person name="Sakarya O."/>
            <person name="Salamov A."/>
            <person name="Schaack S."/>
            <person name="Shapiro H."/>
            <person name="Shiga Y."/>
            <person name="Skalitzky C."/>
            <person name="Smith Z."/>
            <person name="Souvorov A."/>
            <person name="Sung W."/>
            <person name="Tang Z."/>
            <person name="Tsuchiya D."/>
            <person name="Tu H."/>
            <person name="Vos H."/>
            <person name="Wang M."/>
            <person name="Wolf Y.I."/>
            <person name="Yamagata H."/>
            <person name="Yamada T."/>
            <person name="Ye Y."/>
            <person name="Shaw J.R."/>
            <person name="Andrews J."/>
            <person name="Crease T.J."/>
            <person name="Tang H."/>
            <person name="Lucas S.M."/>
            <person name="Robertson H.M."/>
            <person name="Bork P."/>
            <person name="Koonin E.V."/>
            <person name="Zdobnov E.M."/>
            <person name="Grigoriev I.V."/>
            <person name="Lynch M."/>
            <person name="Boore J.L."/>
        </authorList>
    </citation>
    <scope>NUCLEOTIDE SEQUENCE [LARGE SCALE GENOMIC DNA]</scope>
</reference>
<dbReference type="OrthoDB" id="2102561at2759"/>
<comment type="similarity">
    <text evidence="2">Belongs to the short-chain dehydrogenases/reductases (SDR) family.</text>
</comment>
<dbReference type="EMBL" id="GL732531">
    <property type="protein sequence ID" value="EFX85843.1"/>
    <property type="molecule type" value="Genomic_DNA"/>
</dbReference>
<dbReference type="InterPro" id="IPR036291">
    <property type="entry name" value="NAD(P)-bd_dom_sf"/>
</dbReference>
<dbReference type="PROSITE" id="PS00061">
    <property type="entry name" value="ADH_SHORT"/>
    <property type="match status" value="1"/>
</dbReference>
<dbReference type="STRING" id="6669.E9G3W8"/>
<dbReference type="PANTHER" id="PTHR43313:SF36">
    <property type="entry name" value="D-BETA-HYDROXYBUTYRATE DEHYDROGENASE, MITOCHONDRIAL"/>
    <property type="match status" value="1"/>
</dbReference>
<dbReference type="InterPro" id="IPR020904">
    <property type="entry name" value="Sc_DH/Rdtase_CS"/>
</dbReference>
<feature type="non-terminal residue" evidence="3">
    <location>
        <position position="222"/>
    </location>
</feature>
<dbReference type="PRINTS" id="PR00080">
    <property type="entry name" value="SDRFAMILY"/>
</dbReference>
<keyword evidence="1" id="KW-0560">Oxidoreductase</keyword>
<dbReference type="KEGG" id="dpx:DAPPUDRAFT_25761"/>
<dbReference type="Pfam" id="PF00106">
    <property type="entry name" value="adh_short"/>
    <property type="match status" value="1"/>
</dbReference>
<dbReference type="PhylomeDB" id="E9G3W8"/>
<dbReference type="GO" id="GO:0016491">
    <property type="term" value="F:oxidoreductase activity"/>
    <property type="evidence" value="ECO:0000318"/>
    <property type="project" value="GO_Central"/>
</dbReference>
<accession>E9G3W8</accession>
<name>E9G3W8_DAPPU</name>
<dbReference type="Proteomes" id="UP000000305">
    <property type="component" value="Unassembled WGS sequence"/>
</dbReference>
<dbReference type="Gene3D" id="3.40.50.720">
    <property type="entry name" value="NAD(P)-binding Rossmann-like Domain"/>
    <property type="match status" value="1"/>
</dbReference>
<dbReference type="OMA" id="PMVRKAQ"/>
<dbReference type="HOGENOM" id="CLU_010194_2_0_1"/>
<dbReference type="InParanoid" id="E9G3W8"/>
<dbReference type="eggNOG" id="KOG1610">
    <property type="taxonomic scope" value="Eukaryota"/>
</dbReference>